<protein>
    <submittedName>
        <fullName evidence="8">2OG-Fe(II) oxygenase</fullName>
    </submittedName>
</protein>
<reference evidence="8 9" key="1">
    <citation type="journal article" date="2011" name="Front. Microbiol.">
        <title>Genomic signatures of strain selection and enhancement in Bacillus atrophaeus var. globigii, a historical biowarfare simulant.</title>
        <authorList>
            <person name="Gibbons H.S."/>
            <person name="Broomall S.M."/>
            <person name="McNew L.A."/>
            <person name="Daligault H."/>
            <person name="Chapman C."/>
            <person name="Bruce D."/>
            <person name="Karavis M."/>
            <person name="Krepps M."/>
            <person name="McGregor P.A."/>
            <person name="Hong C."/>
            <person name="Park K.H."/>
            <person name="Akmal A."/>
            <person name="Feldman A."/>
            <person name="Lin J.S."/>
            <person name="Chang W.E."/>
            <person name="Higgs B.W."/>
            <person name="Demirev P."/>
            <person name="Lindquist J."/>
            <person name="Liem A."/>
            <person name="Fochler E."/>
            <person name="Read T.D."/>
            <person name="Tapia R."/>
            <person name="Johnson S."/>
            <person name="Bishop-Lilly K.A."/>
            <person name="Detter C."/>
            <person name="Han C."/>
            <person name="Sozhamannan S."/>
            <person name="Rosenzweig C.N."/>
            <person name="Skowronski E.W."/>
        </authorList>
    </citation>
    <scope>NUCLEOTIDE SEQUENCE [LARGE SCALE GENOMIC DNA]</scope>
    <source>
        <strain evidence="8 9">PIT1</strain>
    </source>
</reference>
<keyword evidence="2" id="KW-0479">Metal-binding</keyword>
<comment type="cofactor">
    <cofactor evidence="1">
        <name>L-ascorbate</name>
        <dbReference type="ChEBI" id="CHEBI:38290"/>
    </cofactor>
</comment>
<keyword evidence="9" id="KW-1185">Reference proteome</keyword>
<keyword evidence="6" id="KW-0408">Iron</keyword>
<dbReference type="PANTHER" id="PTHR10869">
    <property type="entry name" value="PROLYL 4-HYDROXYLASE ALPHA SUBUNIT"/>
    <property type="match status" value="1"/>
</dbReference>
<dbReference type="PANTHER" id="PTHR10869:SF246">
    <property type="entry name" value="TRANSMEMBRANE PROLYL 4-HYDROXYLASE"/>
    <property type="match status" value="1"/>
</dbReference>
<dbReference type="EMBL" id="PIQG01000002">
    <property type="protein sequence ID" value="RUO78385.1"/>
    <property type="molecule type" value="Genomic_DNA"/>
</dbReference>
<name>A0A432ZK32_9GAMM</name>
<sequence>MSAANSPVYQIHQLHDNPYVFVIDDFFTAAEAENLVQIARDKMQRARVSDDNAGSISDGRTNSVHWVSHDCNQLSLQLAERVAQAIDKPLSHAESFQVIHYGPEQQYRAHFDSYDMSTERGQRCTARGGQRLWTALGYLNDVSAGGETEFPKLGIKVAPKFGRLLIFSNVVFGSTDVHPQSLHAGCPVAAGEKWAFNLWFHEREFS</sequence>
<dbReference type="RefSeq" id="WP_126826577.1">
    <property type="nucleotide sequence ID" value="NZ_PIQG01000002.1"/>
</dbReference>
<dbReference type="Pfam" id="PF13640">
    <property type="entry name" value="2OG-FeII_Oxy_3"/>
    <property type="match status" value="1"/>
</dbReference>
<feature type="domain" description="Fe2OG dioxygenase" evidence="7">
    <location>
        <begin position="92"/>
        <end position="202"/>
    </location>
</feature>
<evidence type="ECO:0000256" key="1">
    <source>
        <dbReference type="ARBA" id="ARBA00001961"/>
    </source>
</evidence>
<dbReference type="OrthoDB" id="269774at2"/>
<evidence type="ECO:0000259" key="7">
    <source>
        <dbReference type="PROSITE" id="PS51471"/>
    </source>
</evidence>
<dbReference type="InterPro" id="IPR006620">
    <property type="entry name" value="Pro_4_hyd_alph"/>
</dbReference>
<dbReference type="GO" id="GO:0004656">
    <property type="term" value="F:procollagen-proline 4-dioxygenase activity"/>
    <property type="evidence" value="ECO:0007669"/>
    <property type="project" value="TreeGrafter"/>
</dbReference>
<dbReference type="InterPro" id="IPR005123">
    <property type="entry name" value="Oxoglu/Fe-dep_dioxygenase_dom"/>
</dbReference>
<keyword evidence="3" id="KW-0847">Vitamin C</keyword>
<keyword evidence="4" id="KW-0223">Dioxygenase</keyword>
<dbReference type="InterPro" id="IPR045054">
    <property type="entry name" value="P4HA-like"/>
</dbReference>
<organism evidence="8 9">
    <name type="scientific">Pseudidiomarina taiwanensis</name>
    <dbReference type="NCBI Taxonomy" id="337250"/>
    <lineage>
        <taxon>Bacteria</taxon>
        <taxon>Pseudomonadati</taxon>
        <taxon>Pseudomonadota</taxon>
        <taxon>Gammaproteobacteria</taxon>
        <taxon>Alteromonadales</taxon>
        <taxon>Idiomarinaceae</taxon>
        <taxon>Pseudidiomarina</taxon>
    </lineage>
</organism>
<evidence type="ECO:0000256" key="4">
    <source>
        <dbReference type="ARBA" id="ARBA00022964"/>
    </source>
</evidence>
<dbReference type="PROSITE" id="PS51471">
    <property type="entry name" value="FE2OG_OXY"/>
    <property type="match status" value="1"/>
</dbReference>
<evidence type="ECO:0000256" key="3">
    <source>
        <dbReference type="ARBA" id="ARBA00022896"/>
    </source>
</evidence>
<evidence type="ECO:0000313" key="9">
    <source>
        <dbReference type="Proteomes" id="UP000288279"/>
    </source>
</evidence>
<dbReference type="GO" id="GO:0005506">
    <property type="term" value="F:iron ion binding"/>
    <property type="evidence" value="ECO:0007669"/>
    <property type="project" value="InterPro"/>
</dbReference>
<evidence type="ECO:0000256" key="6">
    <source>
        <dbReference type="ARBA" id="ARBA00023004"/>
    </source>
</evidence>
<dbReference type="Proteomes" id="UP000288279">
    <property type="component" value="Unassembled WGS sequence"/>
</dbReference>
<evidence type="ECO:0000313" key="8">
    <source>
        <dbReference type="EMBL" id="RUO78385.1"/>
    </source>
</evidence>
<dbReference type="InterPro" id="IPR044862">
    <property type="entry name" value="Pro_4_hyd_alph_FE2OG_OXY"/>
</dbReference>
<evidence type="ECO:0000256" key="2">
    <source>
        <dbReference type="ARBA" id="ARBA00022723"/>
    </source>
</evidence>
<evidence type="ECO:0000256" key="5">
    <source>
        <dbReference type="ARBA" id="ARBA00023002"/>
    </source>
</evidence>
<gene>
    <name evidence="8" type="ORF">CWI83_04970</name>
</gene>
<keyword evidence="5" id="KW-0560">Oxidoreductase</keyword>
<comment type="caution">
    <text evidence="8">The sequence shown here is derived from an EMBL/GenBank/DDBJ whole genome shotgun (WGS) entry which is preliminary data.</text>
</comment>
<proteinExistence type="predicted"/>
<dbReference type="GO" id="GO:0031418">
    <property type="term" value="F:L-ascorbic acid binding"/>
    <property type="evidence" value="ECO:0007669"/>
    <property type="project" value="UniProtKB-KW"/>
</dbReference>
<dbReference type="Gene3D" id="2.60.120.620">
    <property type="entry name" value="q2cbj1_9rhob like domain"/>
    <property type="match status" value="1"/>
</dbReference>
<dbReference type="AlphaFoldDB" id="A0A432ZK32"/>
<dbReference type="SMART" id="SM00702">
    <property type="entry name" value="P4Hc"/>
    <property type="match status" value="1"/>
</dbReference>
<accession>A0A432ZK32</accession>